<feature type="region of interest" description="Disordered" evidence="5">
    <location>
        <begin position="1"/>
        <end position="40"/>
    </location>
</feature>
<dbReference type="GO" id="GO:0000329">
    <property type="term" value="C:fungal-type vacuole membrane"/>
    <property type="evidence" value="ECO:0007669"/>
    <property type="project" value="TreeGrafter"/>
</dbReference>
<evidence type="ECO:0000256" key="5">
    <source>
        <dbReference type="SAM" id="MobiDB-lite"/>
    </source>
</evidence>
<feature type="compositionally biased region" description="Basic and acidic residues" evidence="5">
    <location>
        <begin position="27"/>
        <end position="36"/>
    </location>
</feature>
<comment type="subcellular location">
    <subcellularLocation>
        <location evidence="1">Endomembrane system</location>
        <topology evidence="1">Multi-pass membrane protein</topology>
    </subcellularLocation>
</comment>
<dbReference type="AlphaFoldDB" id="A0A9W8IYT8"/>
<evidence type="ECO:0000256" key="1">
    <source>
        <dbReference type="ARBA" id="ARBA00004127"/>
    </source>
</evidence>
<evidence type="ECO:0000256" key="3">
    <source>
        <dbReference type="ARBA" id="ARBA00022989"/>
    </source>
</evidence>
<evidence type="ECO:0000256" key="2">
    <source>
        <dbReference type="ARBA" id="ARBA00022692"/>
    </source>
</evidence>
<dbReference type="GO" id="GO:0033254">
    <property type="term" value="C:vacuolar transporter chaperone complex"/>
    <property type="evidence" value="ECO:0007669"/>
    <property type="project" value="TreeGrafter"/>
</dbReference>
<sequence length="209" mass="22808">MSASSASSPLLDNANANANGNGQHTAVDSDHEHSDSGRSGSLLRRSWQAVLSPFSPSALASLPRVRRPARYFRADNIPETEETEGGERPTVRDYHAINTVPPQVRVPKKVPTSVKVEGKVWFANERTWIAWLNQAMILAALSVALFNASKKDEIAKSFAYVYALISVCTLVRISTNTSLLLPLPSITVLLADRRQSSSRYTDTLSISTA</sequence>
<gene>
    <name evidence="7" type="ORF">H1R20_g12782</name>
</gene>
<keyword evidence="8" id="KW-1185">Reference proteome</keyword>
<dbReference type="OrthoDB" id="2243669at2759"/>
<comment type="caution">
    <text evidence="7">The sequence shown here is derived from an EMBL/GenBank/DDBJ whole genome shotgun (WGS) entry which is preliminary data.</text>
</comment>
<feature type="compositionally biased region" description="Low complexity" evidence="5">
    <location>
        <begin position="1"/>
        <end position="22"/>
    </location>
</feature>
<evidence type="ECO:0000256" key="4">
    <source>
        <dbReference type="ARBA" id="ARBA00023136"/>
    </source>
</evidence>
<dbReference type="InterPro" id="IPR003807">
    <property type="entry name" value="DUF202"/>
</dbReference>
<dbReference type="Pfam" id="PF02656">
    <property type="entry name" value="DUF202"/>
    <property type="match status" value="1"/>
</dbReference>
<proteinExistence type="predicted"/>
<evidence type="ECO:0000259" key="6">
    <source>
        <dbReference type="Pfam" id="PF02656"/>
    </source>
</evidence>
<accession>A0A9W8IYT8</accession>
<evidence type="ECO:0000313" key="7">
    <source>
        <dbReference type="EMBL" id="KAJ2924304.1"/>
    </source>
</evidence>
<dbReference type="PANTHER" id="PTHR46140">
    <property type="entry name" value="VACUOLAR TRANSPORTER CHAPERONE 1-RELATED"/>
    <property type="match status" value="1"/>
</dbReference>
<evidence type="ECO:0000313" key="8">
    <source>
        <dbReference type="Proteomes" id="UP001140091"/>
    </source>
</evidence>
<dbReference type="GO" id="GO:0012505">
    <property type="term" value="C:endomembrane system"/>
    <property type="evidence" value="ECO:0007669"/>
    <property type="project" value="UniProtKB-SubCell"/>
</dbReference>
<feature type="non-terminal residue" evidence="7">
    <location>
        <position position="209"/>
    </location>
</feature>
<dbReference type="Proteomes" id="UP001140091">
    <property type="component" value="Unassembled WGS sequence"/>
</dbReference>
<keyword evidence="2" id="KW-0812">Transmembrane</keyword>
<protein>
    <recommendedName>
        <fullName evidence="6">DUF202 domain-containing protein</fullName>
    </recommendedName>
</protein>
<dbReference type="PANTHER" id="PTHR46140:SF2">
    <property type="entry name" value="VACUOLAR TRANSPORTER CHAPERONE 3 COMPLEX SUBUNIT 3-RELATED"/>
    <property type="match status" value="1"/>
</dbReference>
<name>A0A9W8IYT8_9AGAR</name>
<dbReference type="EMBL" id="JANBPK010001230">
    <property type="protein sequence ID" value="KAJ2924304.1"/>
    <property type="molecule type" value="Genomic_DNA"/>
</dbReference>
<feature type="domain" description="DUF202" evidence="6">
    <location>
        <begin position="119"/>
        <end position="171"/>
    </location>
</feature>
<keyword evidence="3" id="KW-1133">Transmembrane helix</keyword>
<dbReference type="InterPro" id="IPR051572">
    <property type="entry name" value="VTC_Complex_Subunit"/>
</dbReference>
<reference evidence="7" key="1">
    <citation type="submission" date="2022-06" db="EMBL/GenBank/DDBJ databases">
        <title>Genome Sequence of Candolleomyces eurysporus.</title>
        <authorList>
            <person name="Buettner E."/>
        </authorList>
    </citation>
    <scope>NUCLEOTIDE SEQUENCE</scope>
    <source>
        <strain evidence="7">VTCC 930004</strain>
    </source>
</reference>
<organism evidence="7 8">
    <name type="scientific">Candolleomyces eurysporus</name>
    <dbReference type="NCBI Taxonomy" id="2828524"/>
    <lineage>
        <taxon>Eukaryota</taxon>
        <taxon>Fungi</taxon>
        <taxon>Dikarya</taxon>
        <taxon>Basidiomycota</taxon>
        <taxon>Agaricomycotina</taxon>
        <taxon>Agaricomycetes</taxon>
        <taxon>Agaricomycetidae</taxon>
        <taxon>Agaricales</taxon>
        <taxon>Agaricineae</taxon>
        <taxon>Psathyrellaceae</taxon>
        <taxon>Candolleomyces</taxon>
    </lineage>
</organism>
<keyword evidence="4" id="KW-0472">Membrane</keyword>